<name>A0A0V8RUD1_PYROC</name>
<dbReference type="STRING" id="2309.CF15_02255"/>
<keyword evidence="6 11" id="KW-0810">Translation regulation</keyword>
<keyword evidence="9 11" id="KW-0687">Ribonucleoprotein</keyword>
<dbReference type="GO" id="GO:0003735">
    <property type="term" value="F:structural constituent of ribosome"/>
    <property type="evidence" value="ECO:0007669"/>
    <property type="project" value="InterPro"/>
</dbReference>
<comment type="function">
    <text evidence="10">Probably involved in E site tRNA release. Binds directly to 23S rRNA.</text>
</comment>
<gene>
    <name evidence="11" type="primary">rpl1</name>
    <name evidence="13" type="ORF">CF15_02255</name>
</gene>
<organism evidence="13 14">
    <name type="scientific">Pyrodictium occultum</name>
    <dbReference type="NCBI Taxonomy" id="2309"/>
    <lineage>
        <taxon>Archaea</taxon>
        <taxon>Thermoproteota</taxon>
        <taxon>Thermoprotei</taxon>
        <taxon>Desulfurococcales</taxon>
        <taxon>Pyrodictiaceae</taxon>
        <taxon>Pyrodictium</taxon>
    </lineage>
</organism>
<evidence type="ECO:0000256" key="10">
    <source>
        <dbReference type="ARBA" id="ARBA00045545"/>
    </source>
</evidence>
<evidence type="ECO:0000256" key="5">
    <source>
        <dbReference type="ARBA" id="ARBA00022730"/>
    </source>
</evidence>
<keyword evidence="7 11" id="KW-0694">RNA-binding</keyword>
<dbReference type="InterPro" id="IPR023669">
    <property type="entry name" value="Ribosomal_uL1_arc"/>
</dbReference>
<evidence type="ECO:0000256" key="9">
    <source>
        <dbReference type="ARBA" id="ARBA00023274"/>
    </source>
</evidence>
<dbReference type="PROSITE" id="PS01199">
    <property type="entry name" value="RIBOSOMAL_L1"/>
    <property type="match status" value="1"/>
</dbReference>
<dbReference type="AlphaFoldDB" id="A0A0V8RUD1"/>
<keyword evidence="3 11" id="KW-0678">Repressor</keyword>
<proteinExistence type="inferred from homology"/>
<comment type="function">
    <text evidence="11">Binds directly to 23S rRNA. Probably involved in E site tRNA release.</text>
</comment>
<comment type="similarity">
    <text evidence="1 11 12">Belongs to the universal ribosomal protein uL1 family.</text>
</comment>
<dbReference type="PANTHER" id="PTHR36427">
    <property type="entry name" value="54S RIBOSOMAL PROTEIN L1, MITOCHONDRIAL"/>
    <property type="match status" value="1"/>
</dbReference>
<dbReference type="GO" id="GO:0015934">
    <property type="term" value="C:large ribosomal subunit"/>
    <property type="evidence" value="ECO:0007669"/>
    <property type="project" value="InterPro"/>
</dbReference>
<dbReference type="Gene3D" id="3.30.190.20">
    <property type="match status" value="1"/>
</dbReference>
<comment type="subunit">
    <text evidence="2 11">Part of the 50S ribosomal subunit.</text>
</comment>
<reference evidence="13 14" key="1">
    <citation type="submission" date="2015-11" db="EMBL/GenBank/DDBJ databases">
        <title>Genome sequence of Pyrodictium occultum PL-19, a marine hyperthermophilic archaeon isolated from Volcano, Italy.</title>
        <authorList>
            <person name="Utturkar S."/>
            <person name="Huber H."/>
            <person name="Leptihn S."/>
            <person name="Brown S."/>
            <person name="Stetter K.O."/>
            <person name="Podar M."/>
        </authorList>
    </citation>
    <scope>NUCLEOTIDE SEQUENCE [LARGE SCALE GENOMIC DNA]</scope>
    <source>
        <strain evidence="13 14">PL-19</strain>
    </source>
</reference>
<evidence type="ECO:0000256" key="11">
    <source>
        <dbReference type="HAMAP-Rule" id="MF_01318"/>
    </source>
</evidence>
<evidence type="ECO:0000256" key="6">
    <source>
        <dbReference type="ARBA" id="ARBA00022845"/>
    </source>
</evidence>
<evidence type="ECO:0000256" key="8">
    <source>
        <dbReference type="ARBA" id="ARBA00022980"/>
    </source>
</evidence>
<dbReference type="SUPFAM" id="SSF56808">
    <property type="entry name" value="Ribosomal protein L1"/>
    <property type="match status" value="1"/>
</dbReference>
<dbReference type="GO" id="GO:0006412">
    <property type="term" value="P:translation"/>
    <property type="evidence" value="ECO:0007669"/>
    <property type="project" value="UniProtKB-UniRule"/>
</dbReference>
<dbReference type="GO" id="GO:0019843">
    <property type="term" value="F:rRNA binding"/>
    <property type="evidence" value="ECO:0007669"/>
    <property type="project" value="UniProtKB-UniRule"/>
</dbReference>
<evidence type="ECO:0000256" key="7">
    <source>
        <dbReference type="ARBA" id="ARBA00022884"/>
    </source>
</evidence>
<keyword evidence="4 11" id="KW-0820">tRNA-binding</keyword>
<dbReference type="HAMAP" id="MF_01318_A">
    <property type="entry name" value="Ribosomal_uL1_A"/>
    <property type="match status" value="1"/>
</dbReference>
<dbReference type="PIRSF" id="PIRSF002155">
    <property type="entry name" value="Ribosomal_L1"/>
    <property type="match status" value="1"/>
</dbReference>
<accession>A0A0V8RUD1</accession>
<comment type="caution">
    <text evidence="13">The sequence shown here is derived from an EMBL/GenBank/DDBJ whole genome shotgun (WGS) entry which is preliminary data.</text>
</comment>
<dbReference type="RefSeq" id="WP_058370340.1">
    <property type="nucleotide sequence ID" value="NZ_LNTB01000001.1"/>
</dbReference>
<dbReference type="InterPro" id="IPR023674">
    <property type="entry name" value="Ribosomal_uL1-like"/>
</dbReference>
<dbReference type="GO" id="GO:0006417">
    <property type="term" value="P:regulation of translation"/>
    <property type="evidence" value="ECO:0007669"/>
    <property type="project" value="UniProtKB-KW"/>
</dbReference>
<dbReference type="NCBIfam" id="NF003244">
    <property type="entry name" value="PRK04203.1"/>
    <property type="match status" value="1"/>
</dbReference>
<evidence type="ECO:0000256" key="4">
    <source>
        <dbReference type="ARBA" id="ARBA00022555"/>
    </source>
</evidence>
<dbReference type="Pfam" id="PF00687">
    <property type="entry name" value="Ribosomal_L1"/>
    <property type="match status" value="1"/>
</dbReference>
<keyword evidence="14" id="KW-1185">Reference proteome</keyword>
<evidence type="ECO:0000256" key="3">
    <source>
        <dbReference type="ARBA" id="ARBA00022491"/>
    </source>
</evidence>
<dbReference type="InterPro" id="IPR016095">
    <property type="entry name" value="Ribosomal_uL1_3-a/b-sand"/>
</dbReference>
<dbReference type="Proteomes" id="UP000053352">
    <property type="component" value="Unassembled WGS sequence"/>
</dbReference>
<dbReference type="OrthoDB" id="10382at2157"/>
<comment type="function">
    <text evidence="11">Protein L1 is also a translational repressor protein, it controls the translation of its operon by binding to its mRNA.</text>
</comment>
<evidence type="ECO:0000256" key="2">
    <source>
        <dbReference type="ARBA" id="ARBA00011838"/>
    </source>
</evidence>
<dbReference type="InterPro" id="IPR028364">
    <property type="entry name" value="Ribosomal_uL1/biogenesis"/>
</dbReference>
<dbReference type="GO" id="GO:0000049">
    <property type="term" value="F:tRNA binding"/>
    <property type="evidence" value="ECO:0007669"/>
    <property type="project" value="UniProtKB-KW"/>
</dbReference>
<dbReference type="InterPro" id="IPR023673">
    <property type="entry name" value="Ribosomal_uL1_CS"/>
</dbReference>
<keyword evidence="8 11" id="KW-0689">Ribosomal protein</keyword>
<sequence>MSFVPREAVEKAVREAIEASPRRNFKQSVDLVVVLRDIDLKSPQGRIREVVFLPHKPNKKVNICVVADGDMAVKARDVAERVITREELQGLVGNRKAAKKIAEFCDWVLVRTDLMPLAGRTLAPALGPRGKIPVPVPPNADIAGFVERYRAAVMLRAKDQPQVMCRVGTEDMKVEDIVENIYKVLATLEGKLPNARNNVARIIVKTTMGPPVEIMVR</sequence>
<dbReference type="CDD" id="cd00403">
    <property type="entry name" value="Ribosomal_L1"/>
    <property type="match status" value="1"/>
</dbReference>
<dbReference type="PANTHER" id="PTHR36427:SF3">
    <property type="entry name" value="LARGE RIBOSOMAL SUBUNIT PROTEIN UL1M"/>
    <property type="match status" value="1"/>
</dbReference>
<evidence type="ECO:0000313" key="14">
    <source>
        <dbReference type="Proteomes" id="UP000053352"/>
    </source>
</evidence>
<dbReference type="InterPro" id="IPR002143">
    <property type="entry name" value="Ribosomal_uL1"/>
</dbReference>
<protein>
    <recommendedName>
        <fullName evidence="11">Large ribosomal subunit protein uL1</fullName>
    </recommendedName>
</protein>
<evidence type="ECO:0000313" key="13">
    <source>
        <dbReference type="EMBL" id="KSW11663.1"/>
    </source>
</evidence>
<dbReference type="EMBL" id="LNTB01000001">
    <property type="protein sequence ID" value="KSW11663.1"/>
    <property type="molecule type" value="Genomic_DNA"/>
</dbReference>
<evidence type="ECO:0000256" key="1">
    <source>
        <dbReference type="ARBA" id="ARBA00010531"/>
    </source>
</evidence>
<keyword evidence="5 11" id="KW-0699">rRNA-binding</keyword>
<evidence type="ECO:0000256" key="12">
    <source>
        <dbReference type="RuleBase" id="RU000659"/>
    </source>
</evidence>
<dbReference type="Gene3D" id="3.40.50.790">
    <property type="match status" value="1"/>
</dbReference>
<dbReference type="FunFam" id="3.40.50.790:FF:000005">
    <property type="entry name" value="50S ribosomal protein L1"/>
    <property type="match status" value="1"/>
</dbReference>